<dbReference type="RefSeq" id="WP_011875139.1">
    <property type="nucleotide sequence ID" value="NZ_BAAAGS010000012.1"/>
</dbReference>
<dbReference type="SUPFAM" id="SSF46785">
    <property type="entry name" value="Winged helix' DNA-binding domain"/>
    <property type="match status" value="1"/>
</dbReference>
<evidence type="ECO:0000256" key="2">
    <source>
        <dbReference type="ARBA" id="ARBA00023125"/>
    </source>
</evidence>
<reference evidence="5 6" key="1">
    <citation type="journal article" date="2019" name="Int. J. Syst. Evol. Microbiol.">
        <title>The Global Catalogue of Microorganisms (GCM) 10K type strain sequencing project: providing services to taxonomists for standard genome sequencing and annotation.</title>
        <authorList>
            <consortium name="The Broad Institute Genomics Platform"/>
            <consortium name="The Broad Institute Genome Sequencing Center for Infectious Disease"/>
            <person name="Wu L."/>
            <person name="Ma J."/>
        </authorList>
    </citation>
    <scope>NUCLEOTIDE SEQUENCE [LARGE SCALE GENOMIC DNA]</scope>
    <source>
        <strain evidence="5 6">JCM 10303</strain>
    </source>
</reference>
<dbReference type="PANTHER" id="PTHR33204">
    <property type="entry name" value="TRANSCRIPTIONAL REGULATOR, MARR FAMILY"/>
    <property type="match status" value="1"/>
</dbReference>
<evidence type="ECO:0000313" key="5">
    <source>
        <dbReference type="EMBL" id="GAA0523375.1"/>
    </source>
</evidence>
<comment type="caution">
    <text evidence="5">The sequence shown here is derived from an EMBL/GenBank/DDBJ whole genome shotgun (WGS) entry which is preliminary data.</text>
</comment>
<dbReference type="EMBL" id="BAAAGS010000012">
    <property type="protein sequence ID" value="GAA0523375.1"/>
    <property type="molecule type" value="Genomic_DNA"/>
</dbReference>
<sequence length="127" mass="14453">MAHQTVGHRAVAPDYDDFLGDCSDPERRRPNPSCPVEVTLNALRGRWTALLIREFVRGERSYTDLASELPHLSDKVLSDRLAQLTSAGVLERRRTASWPPRVSYELTERGRALLPILQAMQDWGENR</sequence>
<dbReference type="Pfam" id="PF01638">
    <property type="entry name" value="HxlR"/>
    <property type="match status" value="1"/>
</dbReference>
<dbReference type="CDD" id="cd00090">
    <property type="entry name" value="HTH_ARSR"/>
    <property type="match status" value="1"/>
</dbReference>
<organism evidence="5 6">
    <name type="scientific">Saccharopolyspora erythraea</name>
    <name type="common">Streptomyces erythraeus</name>
    <dbReference type="NCBI Taxonomy" id="1836"/>
    <lineage>
        <taxon>Bacteria</taxon>
        <taxon>Bacillati</taxon>
        <taxon>Actinomycetota</taxon>
        <taxon>Actinomycetes</taxon>
        <taxon>Pseudonocardiales</taxon>
        <taxon>Pseudonocardiaceae</taxon>
        <taxon>Saccharopolyspora</taxon>
    </lineage>
</organism>
<dbReference type="Gene3D" id="1.10.10.10">
    <property type="entry name" value="Winged helix-like DNA-binding domain superfamily/Winged helix DNA-binding domain"/>
    <property type="match status" value="1"/>
</dbReference>
<evidence type="ECO:0000259" key="4">
    <source>
        <dbReference type="PROSITE" id="PS51118"/>
    </source>
</evidence>
<keyword evidence="6" id="KW-1185">Reference proteome</keyword>
<accession>A0ABN1CPS1</accession>
<keyword evidence="1" id="KW-0805">Transcription regulation</keyword>
<keyword evidence="2" id="KW-0238">DNA-binding</keyword>
<name>A0ABN1CPS1_SACER</name>
<dbReference type="Proteomes" id="UP001500729">
    <property type="component" value="Unassembled WGS sequence"/>
</dbReference>
<evidence type="ECO:0000256" key="1">
    <source>
        <dbReference type="ARBA" id="ARBA00023015"/>
    </source>
</evidence>
<dbReference type="PANTHER" id="PTHR33204:SF18">
    <property type="entry name" value="TRANSCRIPTIONAL REGULATORY PROTEIN"/>
    <property type="match status" value="1"/>
</dbReference>
<keyword evidence="3" id="KW-0804">Transcription</keyword>
<dbReference type="SMART" id="SM00418">
    <property type="entry name" value="HTH_ARSR"/>
    <property type="match status" value="1"/>
</dbReference>
<feature type="domain" description="HTH hxlR-type" evidence="4">
    <location>
        <begin position="34"/>
        <end position="127"/>
    </location>
</feature>
<dbReference type="InterPro" id="IPR001845">
    <property type="entry name" value="HTH_ArsR_DNA-bd_dom"/>
</dbReference>
<dbReference type="InterPro" id="IPR002577">
    <property type="entry name" value="HTH_HxlR"/>
</dbReference>
<protein>
    <recommendedName>
        <fullName evidence="4">HTH hxlR-type domain-containing protein</fullName>
    </recommendedName>
</protein>
<dbReference type="InterPro" id="IPR036388">
    <property type="entry name" value="WH-like_DNA-bd_sf"/>
</dbReference>
<proteinExistence type="predicted"/>
<dbReference type="InterPro" id="IPR036390">
    <property type="entry name" value="WH_DNA-bd_sf"/>
</dbReference>
<evidence type="ECO:0000313" key="6">
    <source>
        <dbReference type="Proteomes" id="UP001500729"/>
    </source>
</evidence>
<dbReference type="PROSITE" id="PS51118">
    <property type="entry name" value="HTH_HXLR"/>
    <property type="match status" value="1"/>
</dbReference>
<dbReference type="InterPro" id="IPR011991">
    <property type="entry name" value="ArsR-like_HTH"/>
</dbReference>
<gene>
    <name evidence="5" type="ORF">GCM10009533_23250</name>
</gene>
<evidence type="ECO:0000256" key="3">
    <source>
        <dbReference type="ARBA" id="ARBA00023163"/>
    </source>
</evidence>